<reference evidence="1" key="1">
    <citation type="submission" date="2019-07" db="EMBL/GenBank/DDBJ databases">
        <title>Annotation for the trematode Paragonimus miyazaki's.</title>
        <authorList>
            <person name="Choi Y.-J."/>
        </authorList>
    </citation>
    <scope>NUCLEOTIDE SEQUENCE</scope>
    <source>
        <strain evidence="1">Japan</strain>
    </source>
</reference>
<feature type="non-terminal residue" evidence="1">
    <location>
        <position position="330"/>
    </location>
</feature>
<sequence>YKWADLDQAGRNSQNILENLSTRSEVPSHNYIEWIRAIKDIGTPYFAKPLTLNGPILWGNKTEAVSMFNAMAAVTFDSAFKRLNASISEAIKHVPLLANTVGMENGTRFDKGELWFAQLHLYLENATGYTDEQATTEVLENDMKNFFWQSGKGLANNFVMKSTNVQCNHSSTKRKVISVYLKGKLNIKDQTTAVSIKQANASLERTLESCSCSDAIIFKTIEVLKRGDAEVIVWSKITLDVLTFVKINPTLIEESWNNKLNSKVDDCFKLPAVDFVKPLTIEGKVEKFTDLTCAPALYSITDNDPNSKVEITVLSKTTDNDLSVTPPSKR</sequence>
<accession>A0A8S9YP72</accession>
<organism evidence="1 2">
    <name type="scientific">Paragonimus skrjabini miyazakii</name>
    <dbReference type="NCBI Taxonomy" id="59628"/>
    <lineage>
        <taxon>Eukaryota</taxon>
        <taxon>Metazoa</taxon>
        <taxon>Spiralia</taxon>
        <taxon>Lophotrochozoa</taxon>
        <taxon>Platyhelminthes</taxon>
        <taxon>Trematoda</taxon>
        <taxon>Digenea</taxon>
        <taxon>Plagiorchiida</taxon>
        <taxon>Troglotremata</taxon>
        <taxon>Troglotrematidae</taxon>
        <taxon>Paragonimus</taxon>
    </lineage>
</organism>
<keyword evidence="2" id="KW-1185">Reference proteome</keyword>
<protein>
    <submittedName>
        <fullName evidence="1">Uncharacterized protein</fullName>
    </submittedName>
</protein>
<gene>
    <name evidence="1" type="ORF">EG68_06627</name>
</gene>
<evidence type="ECO:0000313" key="1">
    <source>
        <dbReference type="EMBL" id="KAF7256532.1"/>
    </source>
</evidence>
<dbReference type="EMBL" id="JTDE01003042">
    <property type="protein sequence ID" value="KAF7256532.1"/>
    <property type="molecule type" value="Genomic_DNA"/>
</dbReference>
<proteinExistence type="predicted"/>
<dbReference type="OrthoDB" id="10343930at2759"/>
<dbReference type="AlphaFoldDB" id="A0A8S9YP72"/>
<name>A0A8S9YP72_9TREM</name>
<evidence type="ECO:0000313" key="2">
    <source>
        <dbReference type="Proteomes" id="UP000822476"/>
    </source>
</evidence>
<dbReference type="Proteomes" id="UP000822476">
    <property type="component" value="Unassembled WGS sequence"/>
</dbReference>
<comment type="caution">
    <text evidence="1">The sequence shown here is derived from an EMBL/GenBank/DDBJ whole genome shotgun (WGS) entry which is preliminary data.</text>
</comment>